<dbReference type="InterPro" id="IPR050546">
    <property type="entry name" value="Glycosyl_Hydrlase_16"/>
</dbReference>
<evidence type="ECO:0000313" key="3">
    <source>
        <dbReference type="EMBL" id="KAK7744833.1"/>
    </source>
</evidence>
<keyword evidence="4" id="KW-1185">Reference proteome</keyword>
<dbReference type="InterPro" id="IPR013320">
    <property type="entry name" value="ConA-like_dom_sf"/>
</dbReference>
<accession>A0AAN9UK11</accession>
<organism evidence="3 4">
    <name type="scientific">Diatrype stigma</name>
    <dbReference type="NCBI Taxonomy" id="117547"/>
    <lineage>
        <taxon>Eukaryota</taxon>
        <taxon>Fungi</taxon>
        <taxon>Dikarya</taxon>
        <taxon>Ascomycota</taxon>
        <taxon>Pezizomycotina</taxon>
        <taxon>Sordariomycetes</taxon>
        <taxon>Xylariomycetidae</taxon>
        <taxon>Xylariales</taxon>
        <taxon>Diatrypaceae</taxon>
        <taxon>Diatrype</taxon>
    </lineage>
</organism>
<dbReference type="GO" id="GO:0004553">
    <property type="term" value="F:hydrolase activity, hydrolyzing O-glycosyl compounds"/>
    <property type="evidence" value="ECO:0007669"/>
    <property type="project" value="InterPro"/>
</dbReference>
<dbReference type="GO" id="GO:0009251">
    <property type="term" value="P:glucan catabolic process"/>
    <property type="evidence" value="ECO:0007669"/>
    <property type="project" value="TreeGrafter"/>
</dbReference>
<sequence length="719" mass="74153">MPYSLSTHYAGLSLLDGFSFFTGPDPNGGRDAEEKDLVGIDEFDRVRLSVDSANTYSAADGGRPSVRLTSNKSFEYGLFIADFAHMPASVCGTWPAFWAFNNEADGANYPAGGEVDIIEGANAVERNLFSAHTEAGSPASDTSSYGNTFNAEGGGVYALEWDNEELKIWHFPRSAIPDDIVYAGSSASPEPETWGPPQAVFGGSDCDADTYFYNLSLVINTNFCGDYAGNTWGEFEECSVQAPTCEEFVAANPDSFLGSYWDINYIDVYTKLPIFPNATFPNTTFPNTTFPNTTASVSVLFPNATASATESSASGLDPISTPSNTRTVTLAIVSTTSAPLPEPTQSDGSATNPGTIDGYTLLGCFGSRGGFQPFVAVASLPSMDNEVCVSSCEGFKYAGVYDETCYCAGSLGDATPVDIDECDIPCPGNRLEFCGGLVDGVGDGGLPGLGGNGTVNGTLPTVNGTLPATGNSTLLALRHLYLQRRAAPTNILLTVYADLASDPLPAPAPGMGNIAPPPPPPVEEETTTTVTRVVTTAITVTYSAVCATDAARLIAVEYCTTATLTIEECASATADSVAAAAVVAVAMTTTTPPAAEASAASAAVPMCTVTETCDACGQNGESTVTLTVPLAVVTGGEDVVVTAIEAVQTVVPVPVVAATNVTESRTGGSNNATGGGGSGVELLPVNAGARATVEMGGFGRLGWSLTTAWLGLVGLFLML</sequence>
<evidence type="ECO:0000259" key="1">
    <source>
        <dbReference type="PROSITE" id="PS51212"/>
    </source>
</evidence>
<gene>
    <name evidence="3" type="ORF">SLS62_009995</name>
</gene>
<dbReference type="InterPro" id="IPR002889">
    <property type="entry name" value="WSC_carb-bd"/>
</dbReference>
<dbReference type="InterPro" id="IPR000757">
    <property type="entry name" value="Beta-glucanase-like"/>
</dbReference>
<dbReference type="AlphaFoldDB" id="A0AAN9UK11"/>
<dbReference type="Gene3D" id="2.60.120.200">
    <property type="match status" value="2"/>
</dbReference>
<dbReference type="Proteomes" id="UP001320420">
    <property type="component" value="Unassembled WGS sequence"/>
</dbReference>
<dbReference type="PROSITE" id="PS51212">
    <property type="entry name" value="WSC"/>
    <property type="match status" value="1"/>
</dbReference>
<dbReference type="PANTHER" id="PTHR10963:SF24">
    <property type="entry name" value="GLYCOSIDASE C21B10.07-RELATED"/>
    <property type="match status" value="1"/>
</dbReference>
<reference evidence="3 4" key="1">
    <citation type="submission" date="2024-02" db="EMBL/GenBank/DDBJ databases">
        <title>De novo assembly and annotation of 12 fungi associated with fruit tree decline syndrome in Ontario, Canada.</title>
        <authorList>
            <person name="Sulman M."/>
            <person name="Ellouze W."/>
            <person name="Ilyukhin E."/>
        </authorList>
    </citation>
    <scope>NUCLEOTIDE SEQUENCE [LARGE SCALE GENOMIC DNA]</scope>
    <source>
        <strain evidence="3 4">M11/M66-122</strain>
    </source>
</reference>
<dbReference type="EMBL" id="JAKJXP020000114">
    <property type="protein sequence ID" value="KAK7744833.1"/>
    <property type="molecule type" value="Genomic_DNA"/>
</dbReference>
<dbReference type="SMART" id="SM00321">
    <property type="entry name" value="WSC"/>
    <property type="match status" value="1"/>
</dbReference>
<proteinExistence type="predicted"/>
<comment type="caution">
    <text evidence="3">The sequence shown here is derived from an EMBL/GenBank/DDBJ whole genome shotgun (WGS) entry which is preliminary data.</text>
</comment>
<dbReference type="Pfam" id="PF26113">
    <property type="entry name" value="GH16_XgeA"/>
    <property type="match status" value="2"/>
</dbReference>
<feature type="domain" description="GH16" evidence="2">
    <location>
        <begin position="18"/>
        <end position="274"/>
    </location>
</feature>
<feature type="domain" description="WSC" evidence="1">
    <location>
        <begin position="358"/>
        <end position="448"/>
    </location>
</feature>
<evidence type="ECO:0000259" key="2">
    <source>
        <dbReference type="PROSITE" id="PS51762"/>
    </source>
</evidence>
<dbReference type="SUPFAM" id="SSF49899">
    <property type="entry name" value="Concanavalin A-like lectins/glucanases"/>
    <property type="match status" value="1"/>
</dbReference>
<dbReference type="Pfam" id="PF01822">
    <property type="entry name" value="WSC"/>
    <property type="match status" value="1"/>
</dbReference>
<name>A0AAN9UK11_9PEZI</name>
<evidence type="ECO:0000313" key="4">
    <source>
        <dbReference type="Proteomes" id="UP001320420"/>
    </source>
</evidence>
<dbReference type="PROSITE" id="PS51762">
    <property type="entry name" value="GH16_2"/>
    <property type="match status" value="1"/>
</dbReference>
<protein>
    <submittedName>
        <fullName evidence="3">Uncharacterized protein</fullName>
    </submittedName>
</protein>
<dbReference type="PANTHER" id="PTHR10963">
    <property type="entry name" value="GLYCOSYL HYDROLASE-RELATED"/>
    <property type="match status" value="1"/>
</dbReference>